<evidence type="ECO:0000313" key="1">
    <source>
        <dbReference type="EMBL" id="ODS30349.1"/>
    </source>
</evidence>
<protein>
    <submittedName>
        <fullName evidence="1">Uncharacterized protein</fullName>
    </submittedName>
</protein>
<sequence>MGMVIEVQEIGAPYCCHFIYVGILVFEFKG</sequence>
<dbReference type="EMBL" id="MAYW01000240">
    <property type="protein sequence ID" value="ODS30349.1"/>
    <property type="molecule type" value="Genomic_DNA"/>
</dbReference>
<comment type="caution">
    <text evidence="1">The sequence shown here is derived from an EMBL/GenBank/DDBJ whole genome shotgun (WGS) entry which is preliminary data.</text>
</comment>
<gene>
    <name evidence="1" type="ORF">SCARUB_04550</name>
</gene>
<reference evidence="1 2" key="1">
    <citation type="submission" date="2016-07" db="EMBL/GenBank/DDBJ databases">
        <title>Draft genome of Scalindua rubra, obtained from a brine-seawater interface in the Red Sea, sheds light on salt adaptation in anammox bacteria.</title>
        <authorList>
            <person name="Speth D.R."/>
            <person name="Lagkouvardos I."/>
            <person name="Wang Y."/>
            <person name="Qian P.-Y."/>
            <person name="Dutilh B.E."/>
            <person name="Jetten M.S."/>
        </authorList>
    </citation>
    <scope>NUCLEOTIDE SEQUENCE [LARGE SCALE GENOMIC DNA]</scope>
    <source>
        <strain evidence="1">BSI-1</strain>
    </source>
</reference>
<dbReference type="AlphaFoldDB" id="A0A1E3X469"/>
<dbReference type="Proteomes" id="UP000094056">
    <property type="component" value="Unassembled WGS sequence"/>
</dbReference>
<proteinExistence type="predicted"/>
<accession>A0A1E3X469</accession>
<organism evidence="1 2">
    <name type="scientific">Candidatus Scalindua rubra</name>
    <dbReference type="NCBI Taxonomy" id="1872076"/>
    <lineage>
        <taxon>Bacteria</taxon>
        <taxon>Pseudomonadati</taxon>
        <taxon>Planctomycetota</taxon>
        <taxon>Candidatus Brocadiia</taxon>
        <taxon>Candidatus Brocadiales</taxon>
        <taxon>Candidatus Scalinduaceae</taxon>
        <taxon>Candidatus Scalindua</taxon>
    </lineage>
</organism>
<evidence type="ECO:0000313" key="2">
    <source>
        <dbReference type="Proteomes" id="UP000094056"/>
    </source>
</evidence>
<name>A0A1E3X469_9BACT</name>